<dbReference type="InterPro" id="IPR001388">
    <property type="entry name" value="Synaptobrevin-like"/>
</dbReference>
<sequence>MSLIYGLVARGSVILAEYTDSSGNFTQVTQAILEKIPPNNSKLTYVYDRYLFHYICEDGLTYLCMADDSFGRRIPFAFLQDIKEKFLANYSKDRANTALPYGMNEFAKVIEKQMKYFSNNPDVDKIKQVHGEVEQVKDVMVTNIERVLARGERIELLVNKTDNLNQQAFAFRKRSTALRRSMWWKNTKLMILLGFVIILLIYFIISSACGFPAWNACRGGKYD</sequence>
<dbReference type="SUPFAM" id="SSF64356">
    <property type="entry name" value="SNARE-like"/>
    <property type="match status" value="1"/>
</dbReference>
<evidence type="ECO:0000313" key="14">
    <source>
        <dbReference type="Proteomes" id="UP000615446"/>
    </source>
</evidence>
<dbReference type="PRINTS" id="PR00219">
    <property type="entry name" value="SYNAPTOBREVN"/>
</dbReference>
<dbReference type="InterPro" id="IPR042855">
    <property type="entry name" value="V_SNARE_CC"/>
</dbReference>
<feature type="domain" description="Longin" evidence="11">
    <location>
        <begin position="7"/>
        <end position="110"/>
    </location>
</feature>
<name>A0A8H3LE61_9GLOM</name>
<evidence type="ECO:0000256" key="6">
    <source>
        <dbReference type="ARBA" id="ARBA00023136"/>
    </source>
</evidence>
<dbReference type="FunFam" id="1.20.5.110:FF:000004">
    <property type="entry name" value="Vesicle-associated membrane protein 7"/>
    <property type="match status" value="1"/>
</dbReference>
<evidence type="ECO:0000256" key="1">
    <source>
        <dbReference type="ARBA" id="ARBA00008025"/>
    </source>
</evidence>
<protein>
    <recommendedName>
        <fullName evidence="7">Synaptobrevin homolog YKT6</fullName>
    </recommendedName>
</protein>
<evidence type="ECO:0000256" key="4">
    <source>
        <dbReference type="ARBA" id="ARBA00022927"/>
    </source>
</evidence>
<proteinExistence type="inferred from homology"/>
<dbReference type="PANTHER" id="PTHR21136">
    <property type="entry name" value="SNARE PROTEINS"/>
    <property type="match status" value="1"/>
</dbReference>
<evidence type="ECO:0000256" key="10">
    <source>
        <dbReference type="SAM" id="Phobius"/>
    </source>
</evidence>
<gene>
    <name evidence="13" type="ORF">RCL2_001122600</name>
</gene>
<comment type="subcellular location">
    <subcellularLocation>
        <location evidence="8">Endomembrane system</location>
        <topology evidence="8">Single-pass type IV membrane protein</topology>
    </subcellularLocation>
</comment>
<dbReference type="SUPFAM" id="SSF58038">
    <property type="entry name" value="SNARE fusion complex"/>
    <property type="match status" value="1"/>
</dbReference>
<dbReference type="Gene3D" id="1.20.5.110">
    <property type="match status" value="1"/>
</dbReference>
<dbReference type="OrthoDB" id="248747at2759"/>
<dbReference type="PROSITE" id="PS50892">
    <property type="entry name" value="V_SNARE"/>
    <property type="match status" value="1"/>
</dbReference>
<dbReference type="InterPro" id="IPR011012">
    <property type="entry name" value="Longin-like_dom_sf"/>
</dbReference>
<comment type="similarity">
    <text evidence="1">Belongs to the synaptobrevin family.</text>
</comment>
<evidence type="ECO:0000256" key="3">
    <source>
        <dbReference type="ARBA" id="ARBA00022692"/>
    </source>
</evidence>
<keyword evidence="5 10" id="KW-1133">Transmembrane helix</keyword>
<reference evidence="13" key="1">
    <citation type="submission" date="2019-10" db="EMBL/GenBank/DDBJ databases">
        <title>Conservation and host-specific expression of non-tandemly repeated heterogenous ribosome RNA gene in arbuscular mycorrhizal fungi.</title>
        <authorList>
            <person name="Maeda T."/>
            <person name="Kobayashi Y."/>
            <person name="Nakagawa T."/>
            <person name="Ezawa T."/>
            <person name="Yamaguchi K."/>
            <person name="Bino T."/>
            <person name="Nishimoto Y."/>
            <person name="Shigenobu S."/>
            <person name="Kawaguchi M."/>
        </authorList>
    </citation>
    <scope>NUCLEOTIDE SEQUENCE</scope>
    <source>
        <strain evidence="13">HR1</strain>
    </source>
</reference>
<evidence type="ECO:0000256" key="8">
    <source>
        <dbReference type="ARBA" id="ARBA00046280"/>
    </source>
</evidence>
<evidence type="ECO:0000313" key="13">
    <source>
        <dbReference type="EMBL" id="GES84091.1"/>
    </source>
</evidence>
<dbReference type="PROSITE" id="PS50859">
    <property type="entry name" value="LONGIN"/>
    <property type="match status" value="1"/>
</dbReference>
<dbReference type="EMBL" id="BLAL01000077">
    <property type="protein sequence ID" value="GES84091.1"/>
    <property type="molecule type" value="Genomic_DNA"/>
</dbReference>
<dbReference type="GO" id="GO:0005737">
    <property type="term" value="C:cytoplasm"/>
    <property type="evidence" value="ECO:0007669"/>
    <property type="project" value="UniProtKB-ARBA"/>
</dbReference>
<dbReference type="GO" id="GO:0012505">
    <property type="term" value="C:endomembrane system"/>
    <property type="evidence" value="ECO:0007669"/>
    <property type="project" value="UniProtKB-SubCell"/>
</dbReference>
<evidence type="ECO:0000256" key="2">
    <source>
        <dbReference type="ARBA" id="ARBA00022448"/>
    </source>
</evidence>
<organism evidence="13 14">
    <name type="scientific">Rhizophagus clarus</name>
    <dbReference type="NCBI Taxonomy" id="94130"/>
    <lineage>
        <taxon>Eukaryota</taxon>
        <taxon>Fungi</taxon>
        <taxon>Fungi incertae sedis</taxon>
        <taxon>Mucoromycota</taxon>
        <taxon>Glomeromycotina</taxon>
        <taxon>Glomeromycetes</taxon>
        <taxon>Glomerales</taxon>
        <taxon>Glomeraceae</taxon>
        <taxon>Rhizophagus</taxon>
    </lineage>
</organism>
<keyword evidence="3 10" id="KW-0812">Transmembrane</keyword>
<dbReference type="Pfam" id="PF00957">
    <property type="entry name" value="Synaptobrevin"/>
    <property type="match status" value="1"/>
</dbReference>
<keyword evidence="9" id="KW-0175">Coiled coil</keyword>
<dbReference type="GO" id="GO:0016020">
    <property type="term" value="C:membrane"/>
    <property type="evidence" value="ECO:0007669"/>
    <property type="project" value="InterPro"/>
</dbReference>
<dbReference type="CDD" id="cd14824">
    <property type="entry name" value="Longin"/>
    <property type="match status" value="1"/>
</dbReference>
<keyword evidence="6 10" id="KW-0472">Membrane</keyword>
<evidence type="ECO:0000256" key="5">
    <source>
        <dbReference type="ARBA" id="ARBA00022989"/>
    </source>
</evidence>
<dbReference type="Proteomes" id="UP000615446">
    <property type="component" value="Unassembled WGS sequence"/>
</dbReference>
<dbReference type="InterPro" id="IPR010908">
    <property type="entry name" value="Longin_dom"/>
</dbReference>
<accession>A0A8H3LE61</accession>
<keyword evidence="2" id="KW-0813">Transport</keyword>
<dbReference type="PROSITE" id="PS00417">
    <property type="entry name" value="SYNAPTOBREVIN"/>
    <property type="match status" value="1"/>
</dbReference>
<dbReference type="Pfam" id="PF13774">
    <property type="entry name" value="Longin"/>
    <property type="match status" value="1"/>
</dbReference>
<dbReference type="Gene3D" id="3.30.450.50">
    <property type="entry name" value="Longin domain"/>
    <property type="match status" value="1"/>
</dbReference>
<evidence type="ECO:0000259" key="11">
    <source>
        <dbReference type="PROSITE" id="PS50859"/>
    </source>
</evidence>
<dbReference type="GO" id="GO:0015031">
    <property type="term" value="P:protein transport"/>
    <property type="evidence" value="ECO:0007669"/>
    <property type="project" value="UniProtKB-KW"/>
</dbReference>
<dbReference type="GO" id="GO:0016192">
    <property type="term" value="P:vesicle-mediated transport"/>
    <property type="evidence" value="ECO:0007669"/>
    <property type="project" value="InterPro"/>
</dbReference>
<feature type="domain" description="V-SNARE coiled-coil homology" evidence="12">
    <location>
        <begin position="125"/>
        <end position="185"/>
    </location>
</feature>
<dbReference type="AlphaFoldDB" id="A0A8H3LE61"/>
<dbReference type="InterPro" id="IPR051097">
    <property type="entry name" value="Synaptobrevin-like_transport"/>
</dbReference>
<comment type="caution">
    <text evidence="13">The sequence shown here is derived from an EMBL/GenBank/DDBJ whole genome shotgun (WGS) entry which is preliminary data.</text>
</comment>
<dbReference type="PANTHER" id="PTHR21136:SF168">
    <property type="entry name" value="VESICLE-ASSOCIATED MEMBRANE PROTEIN 9"/>
    <property type="match status" value="1"/>
</dbReference>
<dbReference type="FunFam" id="3.30.450.50:FF:000015">
    <property type="entry name" value="Synaptobrevin 2 isoform 1"/>
    <property type="match status" value="1"/>
</dbReference>
<evidence type="ECO:0000256" key="9">
    <source>
        <dbReference type="PROSITE-ProRule" id="PRU00290"/>
    </source>
</evidence>
<keyword evidence="4" id="KW-0653">Protein transport</keyword>
<feature type="transmembrane region" description="Helical" evidence="10">
    <location>
        <begin position="189"/>
        <end position="214"/>
    </location>
</feature>
<evidence type="ECO:0000259" key="12">
    <source>
        <dbReference type="PROSITE" id="PS50892"/>
    </source>
</evidence>
<dbReference type="SMART" id="SM01270">
    <property type="entry name" value="Longin"/>
    <property type="match status" value="1"/>
</dbReference>
<evidence type="ECO:0000256" key="7">
    <source>
        <dbReference type="ARBA" id="ARBA00026133"/>
    </source>
</evidence>